<dbReference type="SUPFAM" id="SSF140453">
    <property type="entry name" value="EsxAB dimer-like"/>
    <property type="match status" value="1"/>
</dbReference>
<keyword evidence="3" id="KW-1185">Reference proteome</keyword>
<dbReference type="AlphaFoldDB" id="A0AAW9HE38"/>
<protein>
    <submittedName>
        <fullName evidence="1">WXG100 family type VII secretion target</fullName>
    </submittedName>
</protein>
<dbReference type="InterPro" id="IPR036689">
    <property type="entry name" value="ESAT-6-like_sf"/>
</dbReference>
<dbReference type="GeneID" id="92813503"/>
<reference evidence="1 3" key="1">
    <citation type="submission" date="2023-10" db="EMBL/GenBank/DDBJ databases">
        <title>Whole Genome based description of the genera Actinobaculum and Actinotignum reveals a complex phylogenetic relationship within the species included in the genus Actinotignum.</title>
        <authorList>
            <person name="Jensen C.S."/>
            <person name="Dargis R."/>
            <person name="Kemp M."/>
            <person name="Christensen J.J."/>
        </authorList>
    </citation>
    <scope>NUCLEOTIDE SEQUENCE</scope>
    <source>
        <strain evidence="2 3">SLA_B089</strain>
        <strain evidence="1">SLA_B245</strain>
    </source>
</reference>
<dbReference type="RefSeq" id="WP_087069973.1">
    <property type="nucleotide sequence ID" value="NZ_CAUPFC010000022.1"/>
</dbReference>
<dbReference type="EMBL" id="JAWNFV010000012">
    <property type="protein sequence ID" value="MDY5140938.1"/>
    <property type="molecule type" value="Genomic_DNA"/>
</dbReference>
<dbReference type="InterPro" id="IPR010310">
    <property type="entry name" value="T7SS_ESAT-6-like"/>
</dbReference>
<gene>
    <name evidence="1" type="ORF">R6G74_06395</name>
    <name evidence="2" type="ORF">R6P33_01975</name>
</gene>
<dbReference type="Pfam" id="PF06013">
    <property type="entry name" value="WXG100"/>
    <property type="match status" value="1"/>
</dbReference>
<comment type="caution">
    <text evidence="1">The sequence shown here is derived from an EMBL/GenBank/DDBJ whole genome shotgun (WGS) entry which is preliminary data.</text>
</comment>
<evidence type="ECO:0000313" key="3">
    <source>
        <dbReference type="Proteomes" id="UP001284901"/>
    </source>
</evidence>
<dbReference type="Proteomes" id="UP001288320">
    <property type="component" value="Unassembled WGS sequence"/>
</dbReference>
<dbReference type="Proteomes" id="UP001284901">
    <property type="component" value="Unassembled WGS sequence"/>
</dbReference>
<organism evidence="1 4">
    <name type="scientific">Actinotignum timonense</name>
    <dbReference type="NCBI Taxonomy" id="1870995"/>
    <lineage>
        <taxon>Bacteria</taxon>
        <taxon>Bacillati</taxon>
        <taxon>Actinomycetota</taxon>
        <taxon>Actinomycetes</taxon>
        <taxon>Actinomycetales</taxon>
        <taxon>Actinomycetaceae</taxon>
        <taxon>Actinotignum</taxon>
    </lineage>
</organism>
<evidence type="ECO:0000313" key="1">
    <source>
        <dbReference type="EMBL" id="MDY5140938.1"/>
    </source>
</evidence>
<sequence>MAVSTAQLRVAHDSILTVRALVTQAQEELRAHLHSTMDRIAAWHAGWRGTAPVAFAAALEEYRAASEKLLALLADYGARLGRADATVAETDAATRADFSRMAALVGDLPAA</sequence>
<name>A0AAW9HE38_9ACTO</name>
<evidence type="ECO:0000313" key="4">
    <source>
        <dbReference type="Proteomes" id="UP001288320"/>
    </source>
</evidence>
<accession>A0AAW9HE38</accession>
<evidence type="ECO:0000313" key="2">
    <source>
        <dbReference type="EMBL" id="MDY5145792.1"/>
    </source>
</evidence>
<proteinExistence type="predicted"/>
<dbReference type="EMBL" id="JAWNFY010000004">
    <property type="protein sequence ID" value="MDY5145792.1"/>
    <property type="molecule type" value="Genomic_DNA"/>
</dbReference>
<dbReference type="Gene3D" id="1.10.287.1060">
    <property type="entry name" value="ESAT-6-like"/>
    <property type="match status" value="1"/>
</dbReference>